<reference evidence="3 4" key="1">
    <citation type="submission" date="2019-09" db="EMBL/GenBank/DDBJ databases">
        <authorList>
            <person name="Brejova B."/>
        </authorList>
    </citation>
    <scope>NUCLEOTIDE SEQUENCE [LARGE SCALE GENOMIC DNA]</scope>
</reference>
<dbReference type="Proteomes" id="UP000398389">
    <property type="component" value="Unassembled WGS sequence"/>
</dbReference>
<dbReference type="PANTHER" id="PTHR28173">
    <property type="entry name" value="RIBONUCLEASES P/MRP PROTEIN SUBUNIT POP8"/>
    <property type="match status" value="1"/>
</dbReference>
<dbReference type="Pfam" id="PF20976">
    <property type="entry name" value="Pop8"/>
    <property type="match status" value="1"/>
</dbReference>
<dbReference type="OrthoDB" id="5530243at2759"/>
<name>A0A5E8BYW4_9ASCO</name>
<accession>A0A5E8BYW4</accession>
<evidence type="ECO:0000313" key="3">
    <source>
        <dbReference type="EMBL" id="VVT55829.1"/>
    </source>
</evidence>
<proteinExistence type="predicted"/>
<evidence type="ECO:0000259" key="2">
    <source>
        <dbReference type="Pfam" id="PF20976"/>
    </source>
</evidence>
<dbReference type="GO" id="GO:0004526">
    <property type="term" value="F:ribonuclease P activity"/>
    <property type="evidence" value="ECO:0007669"/>
    <property type="project" value="TreeGrafter"/>
</dbReference>
<feature type="compositionally biased region" description="Low complexity" evidence="1">
    <location>
        <begin position="154"/>
        <end position="174"/>
    </location>
</feature>
<evidence type="ECO:0000313" key="4">
    <source>
        <dbReference type="Proteomes" id="UP000398389"/>
    </source>
</evidence>
<organism evidence="3 4">
    <name type="scientific">Magnusiomyces paraingens</name>
    <dbReference type="NCBI Taxonomy" id="2606893"/>
    <lineage>
        <taxon>Eukaryota</taxon>
        <taxon>Fungi</taxon>
        <taxon>Dikarya</taxon>
        <taxon>Ascomycota</taxon>
        <taxon>Saccharomycotina</taxon>
        <taxon>Dipodascomycetes</taxon>
        <taxon>Dipodascales</taxon>
        <taxon>Dipodascaceae</taxon>
        <taxon>Magnusiomyces</taxon>
    </lineage>
</organism>
<dbReference type="RefSeq" id="XP_031855365.1">
    <property type="nucleotide sequence ID" value="XM_031999474.1"/>
</dbReference>
<sequence>MSSTKTLSSKPSISNFSSDSNTTTPFVLPESFKMHIPNRISSSSTSSASTFAASSTDYAYLHLELVSNSTMPSSQNLQRSHKHIDLDMICWKIIVTKALSHYMGLSGEAIQADIIHIINPQHVYKRTKSVIVPSTSRSTLNVHSRRPHRRYLPSNGSLSSLSDLSDNGSDTSSTTVPCSIAHYYRSRRESSVIALDQQNAQEDDDATPKPQVWIRVPEQDLTNAWTALSGFVTTIDTGNYGSLHVGVRVIRASRYLSSISGPLRSKW</sequence>
<keyword evidence="4" id="KW-1185">Reference proteome</keyword>
<dbReference type="PANTHER" id="PTHR28173:SF1">
    <property type="entry name" value="RIBONUCLEASES P_MRP PROTEIN SUBUNIT POP8"/>
    <property type="match status" value="1"/>
</dbReference>
<dbReference type="GO" id="GO:0034965">
    <property type="term" value="P:intronic box C/D snoRNA processing"/>
    <property type="evidence" value="ECO:0007669"/>
    <property type="project" value="TreeGrafter"/>
</dbReference>
<feature type="region of interest" description="Disordered" evidence="1">
    <location>
        <begin position="135"/>
        <end position="174"/>
    </location>
</feature>
<dbReference type="GO" id="GO:0008033">
    <property type="term" value="P:tRNA processing"/>
    <property type="evidence" value="ECO:0007669"/>
    <property type="project" value="InterPro"/>
</dbReference>
<dbReference type="GeneID" id="43583574"/>
<dbReference type="AlphaFoldDB" id="A0A5E8BYW4"/>
<dbReference type="GO" id="GO:0000294">
    <property type="term" value="P:nuclear-transcribed mRNA catabolic process, RNase MRP-dependent"/>
    <property type="evidence" value="ECO:0007669"/>
    <property type="project" value="TreeGrafter"/>
</dbReference>
<feature type="region of interest" description="Disordered" evidence="1">
    <location>
        <begin position="1"/>
        <end position="21"/>
    </location>
</feature>
<dbReference type="GO" id="GO:0000171">
    <property type="term" value="F:ribonuclease MRP activity"/>
    <property type="evidence" value="ECO:0007669"/>
    <property type="project" value="TreeGrafter"/>
</dbReference>
<dbReference type="GO" id="GO:0000172">
    <property type="term" value="C:ribonuclease MRP complex"/>
    <property type="evidence" value="ECO:0007669"/>
    <property type="project" value="InterPro"/>
</dbReference>
<protein>
    <recommendedName>
        <fullName evidence="2">Ribonucleases P/MRP subunit Pop8-like domain-containing protein</fullName>
    </recommendedName>
</protein>
<dbReference type="InterPro" id="IPR049128">
    <property type="entry name" value="Pop8-like_dom"/>
</dbReference>
<gene>
    <name evidence="3" type="ORF">SAPINGB_P004759</name>
</gene>
<dbReference type="InterPro" id="IPR020347">
    <property type="entry name" value="Pop8"/>
</dbReference>
<feature type="domain" description="Ribonucleases P/MRP subunit Pop8-like" evidence="2">
    <location>
        <begin position="57"/>
        <end position="124"/>
    </location>
</feature>
<dbReference type="EMBL" id="CABVLU010000003">
    <property type="protein sequence ID" value="VVT55829.1"/>
    <property type="molecule type" value="Genomic_DNA"/>
</dbReference>
<dbReference type="GO" id="GO:0005655">
    <property type="term" value="C:nucleolar ribonuclease P complex"/>
    <property type="evidence" value="ECO:0007669"/>
    <property type="project" value="InterPro"/>
</dbReference>
<evidence type="ECO:0000256" key="1">
    <source>
        <dbReference type="SAM" id="MobiDB-lite"/>
    </source>
</evidence>